<feature type="compositionally biased region" description="Polar residues" evidence="6">
    <location>
        <begin position="603"/>
        <end position="612"/>
    </location>
</feature>
<sequence length="670" mass="76513">MTKTERGKKTKMKDRVNKSNHSLNPDRAKGSGGSNMRDKSTIKRLQMYKNFKPKRNKVGKIIKAAPFQSKLTPGSVARVEPNRRWFGNTRVITQNALQTFQEEMSKVKNDPYKVVMQQTKLPVTLLNERAKHARVHLLDTETFESTFGKKAHRKKPTLKVGDIQSLLEQVQASSEKYNADKDRDLVTEEPEFKEEQQEMIFKAGQSKRVWNELYKQKWVAILSEEYPTMAFHASITNPFGKGALINLLRQFGKLHTDKKQISVGFIGYPNVGKSSIINTLRAKKVCKVAPIAGETKVWQYVTLMKRIYLVDCPGVVYPTALTPTEFVLKGIVRVENVKSPETYIAPLLERVRKEYVERTYKITEWNTPEDFLEKLAKRTGKLLKGGDPDFSTVAKMVLNDWQRGKIPYFVKPSGCESDSIEENQSKEKGKSTVKTTKDHKSKEEQPKVHQNLAKISVEPEFLNEDVKELSPFDGDQDDSEFEEDSESETEENEENKDFEKDLLPKDSDLEKNVEVSDDNQVNISENENLHESDKTVVTLNTKKHKKKKKMSAAETEEKSVDNSSISPSNKRKRTVEYKTSTSGQFVVKDSSPSKKPRVIGQASDGSQLYNLNSSPDVTIVELPGTTSNDKPEILKQAERKRRKLERESRNTKIGVHFYNTANVKNRSRRN</sequence>
<feature type="compositionally biased region" description="Basic and acidic residues" evidence="6">
    <location>
        <begin position="423"/>
        <end position="447"/>
    </location>
</feature>
<evidence type="ECO:0000256" key="2">
    <source>
        <dbReference type="ARBA" id="ARBA00022741"/>
    </source>
</evidence>
<name>A0ABQ9ELN2_TEGGR</name>
<protein>
    <recommendedName>
        <fullName evidence="5">Nucleolar GTP-binding protein 2</fullName>
    </recommendedName>
</protein>
<evidence type="ECO:0000256" key="1">
    <source>
        <dbReference type="ARBA" id="ARBA00004604"/>
    </source>
</evidence>
<dbReference type="InterPro" id="IPR023179">
    <property type="entry name" value="GTP-bd_ortho_bundle_sf"/>
</dbReference>
<keyword evidence="4 5" id="KW-0539">Nucleus</keyword>
<dbReference type="EMBL" id="JARBDR010000813">
    <property type="protein sequence ID" value="KAJ8305281.1"/>
    <property type="molecule type" value="Genomic_DNA"/>
</dbReference>
<evidence type="ECO:0000313" key="9">
    <source>
        <dbReference type="EMBL" id="KAJ8305281.1"/>
    </source>
</evidence>
<feature type="compositionally biased region" description="Basic residues" evidence="6">
    <location>
        <begin position="541"/>
        <end position="550"/>
    </location>
</feature>
<dbReference type="Proteomes" id="UP001217089">
    <property type="component" value="Unassembled WGS sequence"/>
</dbReference>
<feature type="compositionally biased region" description="Basic and acidic residues" evidence="6">
    <location>
        <begin position="495"/>
        <end position="514"/>
    </location>
</feature>
<comment type="caution">
    <text evidence="9">The sequence shown here is derived from an EMBL/GenBank/DDBJ whole genome shotgun (WGS) entry which is preliminary data.</text>
</comment>
<dbReference type="Gene3D" id="1.10.1580.10">
    <property type="match status" value="1"/>
</dbReference>
<evidence type="ECO:0000256" key="4">
    <source>
        <dbReference type="ARBA" id="ARBA00023242"/>
    </source>
</evidence>
<keyword evidence="3 5" id="KW-0342">GTP-binding</keyword>
<feature type="compositionally biased region" description="Basic and acidic residues" evidence="6">
    <location>
        <begin position="1"/>
        <end position="17"/>
    </location>
</feature>
<gene>
    <name evidence="9" type="ORF">KUTeg_015826</name>
</gene>
<comment type="subcellular location">
    <subcellularLocation>
        <location evidence="1 5">Nucleus</location>
        <location evidence="1 5">Nucleolus</location>
    </subcellularLocation>
</comment>
<evidence type="ECO:0000259" key="7">
    <source>
        <dbReference type="Pfam" id="PF01926"/>
    </source>
</evidence>
<feature type="domain" description="G" evidence="7">
    <location>
        <begin position="263"/>
        <end position="316"/>
    </location>
</feature>
<keyword evidence="2 5" id="KW-0547">Nucleotide-binding</keyword>
<keyword evidence="10" id="KW-1185">Reference proteome</keyword>
<dbReference type="Gene3D" id="3.40.50.300">
    <property type="entry name" value="P-loop containing nucleotide triphosphate hydrolases"/>
    <property type="match status" value="1"/>
</dbReference>
<dbReference type="InterPro" id="IPR027417">
    <property type="entry name" value="P-loop_NTPase"/>
</dbReference>
<dbReference type="InterPro" id="IPR050755">
    <property type="entry name" value="TRAFAC_YlqF/YawG_RiboMat"/>
</dbReference>
<dbReference type="InterPro" id="IPR012971">
    <property type="entry name" value="NOG2_N_dom"/>
</dbReference>
<dbReference type="Pfam" id="PF01926">
    <property type="entry name" value="MMR_HSR1"/>
    <property type="match status" value="1"/>
</dbReference>
<dbReference type="SUPFAM" id="SSF52540">
    <property type="entry name" value="P-loop containing nucleoside triphosphate hydrolases"/>
    <property type="match status" value="1"/>
</dbReference>
<reference evidence="9 10" key="1">
    <citation type="submission" date="2022-12" db="EMBL/GenBank/DDBJ databases">
        <title>Chromosome-level genome of Tegillarca granosa.</title>
        <authorList>
            <person name="Kim J."/>
        </authorList>
    </citation>
    <scope>NUCLEOTIDE SEQUENCE [LARGE SCALE GENOMIC DNA]</scope>
    <source>
        <strain evidence="9">Teg-2019</strain>
        <tissue evidence="9">Adductor muscle</tissue>
    </source>
</reference>
<evidence type="ECO:0000256" key="5">
    <source>
        <dbReference type="RuleBase" id="RU364023"/>
    </source>
</evidence>
<evidence type="ECO:0000256" key="3">
    <source>
        <dbReference type="ARBA" id="ARBA00023134"/>
    </source>
</evidence>
<comment type="function">
    <text evidence="5">GTPase that associates with pre-60S ribosomal subunits in the nucleolus and is required for their nuclear export and maturation.</text>
</comment>
<evidence type="ECO:0000256" key="6">
    <source>
        <dbReference type="SAM" id="MobiDB-lite"/>
    </source>
</evidence>
<dbReference type="Pfam" id="PF08153">
    <property type="entry name" value="NGP1NT"/>
    <property type="match status" value="1"/>
</dbReference>
<organism evidence="9 10">
    <name type="scientific">Tegillarca granosa</name>
    <name type="common">Malaysian cockle</name>
    <name type="synonym">Anadara granosa</name>
    <dbReference type="NCBI Taxonomy" id="220873"/>
    <lineage>
        <taxon>Eukaryota</taxon>
        <taxon>Metazoa</taxon>
        <taxon>Spiralia</taxon>
        <taxon>Lophotrochozoa</taxon>
        <taxon>Mollusca</taxon>
        <taxon>Bivalvia</taxon>
        <taxon>Autobranchia</taxon>
        <taxon>Pteriomorphia</taxon>
        <taxon>Arcoida</taxon>
        <taxon>Arcoidea</taxon>
        <taxon>Arcidae</taxon>
        <taxon>Tegillarca</taxon>
    </lineage>
</organism>
<dbReference type="PANTHER" id="PTHR11089">
    <property type="entry name" value="GTP-BINDING PROTEIN-RELATED"/>
    <property type="match status" value="1"/>
</dbReference>
<dbReference type="PANTHER" id="PTHR11089:SF9">
    <property type="entry name" value="NUCLEOLAR GTP-BINDING PROTEIN 2"/>
    <property type="match status" value="1"/>
</dbReference>
<evidence type="ECO:0000259" key="8">
    <source>
        <dbReference type="Pfam" id="PF08153"/>
    </source>
</evidence>
<feature type="compositionally biased region" description="Acidic residues" evidence="6">
    <location>
        <begin position="474"/>
        <end position="494"/>
    </location>
</feature>
<comment type="similarity">
    <text evidence="5">Belongs to the TRAFAC class YlqF/YawG GTPase family. NOG2 subfamily.</text>
</comment>
<feature type="domain" description="Nucleolar GTP-binding protein 2 N-terminal" evidence="8">
    <location>
        <begin position="47"/>
        <end position="177"/>
    </location>
</feature>
<dbReference type="InterPro" id="IPR006073">
    <property type="entry name" value="GTP-bd"/>
</dbReference>
<evidence type="ECO:0000313" key="10">
    <source>
        <dbReference type="Proteomes" id="UP001217089"/>
    </source>
</evidence>
<feature type="region of interest" description="Disordered" evidence="6">
    <location>
        <begin position="412"/>
        <end position="612"/>
    </location>
</feature>
<proteinExistence type="inferred from homology"/>
<accession>A0ABQ9ELN2</accession>
<feature type="region of interest" description="Disordered" evidence="6">
    <location>
        <begin position="1"/>
        <end position="39"/>
    </location>
</feature>